<evidence type="ECO:0000313" key="2">
    <source>
        <dbReference type="EMBL" id="QEA05365.1"/>
    </source>
</evidence>
<accession>A0A5B8REV1</accession>
<protein>
    <submittedName>
        <fullName evidence="2">Uncharacterized protein</fullName>
    </submittedName>
</protein>
<feature type="region of interest" description="Disordered" evidence="1">
    <location>
        <begin position="1"/>
        <end position="31"/>
    </location>
</feature>
<dbReference type="EMBL" id="MN079100">
    <property type="protein sequence ID" value="QEA05365.1"/>
    <property type="molecule type" value="Genomic_DNA"/>
</dbReference>
<sequence length="47" mass="5510">MRKSGAGWRRRYLRKKAAGLPRKLPRKASRRGRVVYAMRERARAAGR</sequence>
<gene>
    <name evidence="2" type="ORF">KBTEX_01686</name>
</gene>
<name>A0A5B8REV1_9ZZZZ</name>
<evidence type="ECO:0000256" key="1">
    <source>
        <dbReference type="SAM" id="MobiDB-lite"/>
    </source>
</evidence>
<dbReference type="AlphaFoldDB" id="A0A5B8REV1"/>
<organism evidence="2">
    <name type="scientific">uncultured organism</name>
    <dbReference type="NCBI Taxonomy" id="155900"/>
    <lineage>
        <taxon>unclassified sequences</taxon>
        <taxon>environmental samples</taxon>
    </lineage>
</organism>
<reference evidence="2" key="1">
    <citation type="submission" date="2019-06" db="EMBL/GenBank/DDBJ databases">
        <authorList>
            <person name="Murdoch R.W."/>
            <person name="Fathepure B."/>
        </authorList>
    </citation>
    <scope>NUCLEOTIDE SEQUENCE</scope>
</reference>
<proteinExistence type="predicted"/>